<gene>
    <name evidence="8" type="ORF">BDA99DRAFT_457525</name>
</gene>
<feature type="compositionally biased region" description="Basic and acidic residues" evidence="5">
    <location>
        <begin position="701"/>
        <end position="720"/>
    </location>
</feature>
<comment type="caution">
    <text evidence="8">The sequence shown here is derived from an EMBL/GenBank/DDBJ whole genome shotgun (WGS) entry which is preliminary data.</text>
</comment>
<feature type="transmembrane region" description="Helical" evidence="6">
    <location>
        <begin position="384"/>
        <end position="404"/>
    </location>
</feature>
<feature type="region of interest" description="Disordered" evidence="5">
    <location>
        <begin position="490"/>
        <end position="510"/>
    </location>
</feature>
<dbReference type="InterPro" id="IPR011547">
    <property type="entry name" value="SLC26A/SulP_dom"/>
</dbReference>
<dbReference type="InterPro" id="IPR018045">
    <property type="entry name" value="S04_transporter_CS"/>
</dbReference>
<reference evidence="8" key="1">
    <citation type="journal article" date="2022" name="IScience">
        <title>Evolution of zygomycete secretomes and the origins of terrestrial fungal ecologies.</title>
        <authorList>
            <person name="Chang Y."/>
            <person name="Wang Y."/>
            <person name="Mondo S."/>
            <person name="Ahrendt S."/>
            <person name="Andreopoulos W."/>
            <person name="Barry K."/>
            <person name="Beard J."/>
            <person name="Benny G.L."/>
            <person name="Blankenship S."/>
            <person name="Bonito G."/>
            <person name="Cuomo C."/>
            <person name="Desiro A."/>
            <person name="Gervers K.A."/>
            <person name="Hundley H."/>
            <person name="Kuo A."/>
            <person name="LaButti K."/>
            <person name="Lang B.F."/>
            <person name="Lipzen A."/>
            <person name="O'Donnell K."/>
            <person name="Pangilinan J."/>
            <person name="Reynolds N."/>
            <person name="Sandor L."/>
            <person name="Smith M.E."/>
            <person name="Tsang A."/>
            <person name="Grigoriev I.V."/>
            <person name="Stajich J.E."/>
            <person name="Spatafora J.W."/>
        </authorList>
    </citation>
    <scope>NUCLEOTIDE SEQUENCE</scope>
    <source>
        <strain evidence="8">RSA 2281</strain>
    </source>
</reference>
<comment type="subcellular location">
    <subcellularLocation>
        <location evidence="1">Membrane</location>
        <topology evidence="1">Multi-pass membrane protein</topology>
    </subcellularLocation>
</comment>
<feature type="transmembrane region" description="Helical" evidence="6">
    <location>
        <begin position="347"/>
        <end position="363"/>
    </location>
</feature>
<keyword evidence="3 6" id="KW-1133">Transmembrane helix</keyword>
<organism evidence="8 9">
    <name type="scientific">Phascolomyces articulosus</name>
    <dbReference type="NCBI Taxonomy" id="60185"/>
    <lineage>
        <taxon>Eukaryota</taxon>
        <taxon>Fungi</taxon>
        <taxon>Fungi incertae sedis</taxon>
        <taxon>Mucoromycota</taxon>
        <taxon>Mucoromycotina</taxon>
        <taxon>Mucoromycetes</taxon>
        <taxon>Mucorales</taxon>
        <taxon>Lichtheimiaceae</taxon>
        <taxon>Phascolomyces</taxon>
    </lineage>
</organism>
<dbReference type="PROSITE" id="PS50801">
    <property type="entry name" value="STAS"/>
    <property type="match status" value="1"/>
</dbReference>
<evidence type="ECO:0000256" key="1">
    <source>
        <dbReference type="ARBA" id="ARBA00004141"/>
    </source>
</evidence>
<feature type="domain" description="STAS" evidence="7">
    <location>
        <begin position="544"/>
        <end position="693"/>
    </location>
</feature>
<dbReference type="NCBIfam" id="TIGR00815">
    <property type="entry name" value="sulP"/>
    <property type="match status" value="1"/>
</dbReference>
<feature type="transmembrane region" description="Helical" evidence="6">
    <location>
        <begin position="170"/>
        <end position="192"/>
    </location>
</feature>
<feature type="compositionally biased region" description="Low complexity" evidence="5">
    <location>
        <begin position="690"/>
        <end position="700"/>
    </location>
</feature>
<dbReference type="AlphaFoldDB" id="A0AAD5PJ53"/>
<feature type="region of interest" description="Disordered" evidence="5">
    <location>
        <begin position="673"/>
        <end position="737"/>
    </location>
</feature>
<feature type="transmembrane region" description="Helical" evidence="6">
    <location>
        <begin position="253"/>
        <end position="274"/>
    </location>
</feature>
<keyword evidence="4 6" id="KW-0472">Membrane</keyword>
<dbReference type="InterPro" id="IPR001902">
    <property type="entry name" value="SLC26A/SulP_fam"/>
</dbReference>
<dbReference type="InterPro" id="IPR002645">
    <property type="entry name" value="STAS_dom"/>
</dbReference>
<feature type="transmembrane region" description="Helical" evidence="6">
    <location>
        <begin position="212"/>
        <end position="232"/>
    </location>
</feature>
<proteinExistence type="predicted"/>
<dbReference type="PROSITE" id="PS01130">
    <property type="entry name" value="SLC26A"/>
    <property type="match status" value="1"/>
</dbReference>
<dbReference type="GO" id="GO:0016020">
    <property type="term" value="C:membrane"/>
    <property type="evidence" value="ECO:0007669"/>
    <property type="project" value="UniProtKB-SubCell"/>
</dbReference>
<feature type="region of interest" description="Disordered" evidence="5">
    <location>
        <begin position="787"/>
        <end position="808"/>
    </location>
</feature>
<evidence type="ECO:0000256" key="3">
    <source>
        <dbReference type="ARBA" id="ARBA00022989"/>
    </source>
</evidence>
<accession>A0AAD5PJ53</accession>
<feature type="compositionally biased region" description="Basic and acidic residues" evidence="5">
    <location>
        <begin position="673"/>
        <end position="689"/>
    </location>
</feature>
<feature type="transmembrane region" description="Helical" evidence="6">
    <location>
        <begin position="138"/>
        <end position="158"/>
    </location>
</feature>
<evidence type="ECO:0000256" key="5">
    <source>
        <dbReference type="SAM" id="MobiDB-lite"/>
    </source>
</evidence>
<dbReference type="Proteomes" id="UP001209540">
    <property type="component" value="Unassembled WGS sequence"/>
</dbReference>
<dbReference type="Pfam" id="PF00916">
    <property type="entry name" value="Sulfate_transp"/>
    <property type="match status" value="1"/>
</dbReference>
<evidence type="ECO:0000256" key="4">
    <source>
        <dbReference type="ARBA" id="ARBA00023136"/>
    </source>
</evidence>
<feature type="transmembrane region" description="Helical" evidence="6">
    <location>
        <begin position="50"/>
        <end position="72"/>
    </location>
</feature>
<reference evidence="8" key="2">
    <citation type="submission" date="2023-02" db="EMBL/GenBank/DDBJ databases">
        <authorList>
            <consortium name="DOE Joint Genome Institute"/>
            <person name="Mondo S.J."/>
            <person name="Chang Y."/>
            <person name="Wang Y."/>
            <person name="Ahrendt S."/>
            <person name="Andreopoulos W."/>
            <person name="Barry K."/>
            <person name="Beard J."/>
            <person name="Benny G.L."/>
            <person name="Blankenship S."/>
            <person name="Bonito G."/>
            <person name="Cuomo C."/>
            <person name="Desiro A."/>
            <person name="Gervers K.A."/>
            <person name="Hundley H."/>
            <person name="Kuo A."/>
            <person name="LaButti K."/>
            <person name="Lang B.F."/>
            <person name="Lipzen A."/>
            <person name="O'Donnell K."/>
            <person name="Pangilinan J."/>
            <person name="Reynolds N."/>
            <person name="Sandor L."/>
            <person name="Smith M.W."/>
            <person name="Tsang A."/>
            <person name="Grigoriev I.V."/>
            <person name="Stajich J.E."/>
            <person name="Spatafora J.W."/>
        </authorList>
    </citation>
    <scope>NUCLEOTIDE SEQUENCE</scope>
    <source>
        <strain evidence="8">RSA 2281</strain>
    </source>
</reference>
<dbReference type="PANTHER" id="PTHR11814">
    <property type="entry name" value="SULFATE TRANSPORTER"/>
    <property type="match status" value="1"/>
</dbReference>
<dbReference type="Gene3D" id="3.30.750.24">
    <property type="entry name" value="STAS domain"/>
    <property type="match status" value="1"/>
</dbReference>
<dbReference type="EMBL" id="JAIXMP010000003">
    <property type="protein sequence ID" value="KAI9275811.1"/>
    <property type="molecule type" value="Genomic_DNA"/>
</dbReference>
<feature type="transmembrane region" description="Helical" evidence="6">
    <location>
        <begin position="84"/>
        <end position="100"/>
    </location>
</feature>
<evidence type="ECO:0000259" key="7">
    <source>
        <dbReference type="PROSITE" id="PS50801"/>
    </source>
</evidence>
<name>A0AAD5PJ53_9FUNG</name>
<evidence type="ECO:0000313" key="8">
    <source>
        <dbReference type="EMBL" id="KAI9275811.1"/>
    </source>
</evidence>
<dbReference type="Pfam" id="PF01740">
    <property type="entry name" value="STAS"/>
    <property type="match status" value="1"/>
</dbReference>
<evidence type="ECO:0000313" key="9">
    <source>
        <dbReference type="Proteomes" id="UP001209540"/>
    </source>
</evidence>
<keyword evidence="9" id="KW-1185">Reference proteome</keyword>
<evidence type="ECO:0000256" key="2">
    <source>
        <dbReference type="ARBA" id="ARBA00022692"/>
    </source>
</evidence>
<keyword evidence="2 6" id="KW-0812">Transmembrane</keyword>
<dbReference type="GO" id="GO:0008271">
    <property type="term" value="F:secondary active sulfate transmembrane transporter activity"/>
    <property type="evidence" value="ECO:0007669"/>
    <property type="project" value="InterPro"/>
</dbReference>
<evidence type="ECO:0000256" key="6">
    <source>
        <dbReference type="SAM" id="Phobius"/>
    </source>
</evidence>
<protein>
    <submittedName>
        <fullName evidence="8">Sulfate transporter family-domain-containing protein</fullName>
    </submittedName>
</protein>
<feature type="transmembrane region" description="Helical" evidence="6">
    <location>
        <begin position="107"/>
        <end position="126"/>
    </location>
</feature>
<sequence length="808" mass="89697">MSTTTIAYVDNPPPRYIDDARSQVRQFPDHVRSYFSNMLPILHWLPKYNLMWLWGDLICGCTVGAVVVPQSMAYAKIASLPPEYGLYSSFVGVVIYTFLGTSKDISIGTTAIMSLMVSQVFLGIQATPEFQSGEWTTHQFAVTMALFAGIISLGLSVLRLGILFHFICQPAVAGFMAGSGLTIVINQFAKVFGVPNIDTTEAPYLVFGKTLINLNHSTVDAIFGVLTLVWLYGVRYLCQRLTRRYPQHARKFFFFNISRNVVVIVVTTFLSWVINHFGPYEKSPFGILGPVPPGFQLMGAPKVDSGLVSAIMPNIPSVVTLLIMEHCSIATSLGKQSDYRIDVNQEILTIGLTNIFGSFFSAYPSTGSFSRSAVTSKSGARTPLLNIFVAIIVVLALYALTPAFQYIPNASLAAIITHAVTDLIVGPSVWRRFWRYHPSELVIFAAAYVISLFTRIDVSVYVPVGLSLIVQLYRSARPEYAILGRIKMSSSSTPCHSYNNEKKQGYITDDSDSDSSYDASELKDCRFFSFTHPTLGHCVHPIAPGIVAFQPRDNMLFENSVYYAEKLMDEVKGTTRRGKPLAEKMGDRPWNDTGDVGKGRDKPVLQAIIMDLSGVHQMDYSAAEDLKAAVKQADRYSGRPVPWYFVLNDSMAVRKGLLYAGFGTQRRKAEGPFRSDLKKMTLKKNKDDSSSSSSSSSGSDQENKDVVKVDIKIEEKEKQDGGTTVVKSSPLSHEHDSNCWSQRRQKQQQLCDCDLIHCIDDVYPYFFVSMNDAARAAYIQTINTLSSDQSDDIPSVIDEENGIQLPQR</sequence>
<dbReference type="InterPro" id="IPR036513">
    <property type="entry name" value="STAS_dom_sf"/>
</dbReference>
<feature type="compositionally biased region" description="Polar residues" evidence="5">
    <location>
        <begin position="721"/>
        <end position="731"/>
    </location>
</feature>